<dbReference type="Gene3D" id="3.40.50.970">
    <property type="match status" value="1"/>
</dbReference>
<dbReference type="InterPro" id="IPR009014">
    <property type="entry name" value="Transketo_C/PFOR_II"/>
</dbReference>
<proteinExistence type="predicted"/>
<evidence type="ECO:0000313" key="3">
    <source>
        <dbReference type="Proteomes" id="UP000741013"/>
    </source>
</evidence>
<comment type="caution">
    <text evidence="2">The sequence shown here is derived from an EMBL/GenBank/DDBJ whole genome shotgun (WGS) entry which is preliminary data.</text>
</comment>
<protein>
    <submittedName>
        <fullName evidence="2">Transketolase</fullName>
        <ecNumber evidence="2">2.2.1.1</ecNumber>
    </submittedName>
</protein>
<feature type="domain" description="Transketolase-like pyrimidine-binding" evidence="1">
    <location>
        <begin position="12"/>
        <end position="175"/>
    </location>
</feature>
<dbReference type="Pfam" id="PF02779">
    <property type="entry name" value="Transket_pyr"/>
    <property type="match status" value="1"/>
</dbReference>
<dbReference type="SUPFAM" id="SSF52922">
    <property type="entry name" value="TK C-terminal domain-like"/>
    <property type="match status" value="1"/>
</dbReference>
<dbReference type="PANTHER" id="PTHR43825">
    <property type="entry name" value="PYRUVATE DEHYDROGENASE E1 COMPONENT"/>
    <property type="match status" value="1"/>
</dbReference>
<dbReference type="Pfam" id="PF02780">
    <property type="entry name" value="Transketolase_C"/>
    <property type="match status" value="1"/>
</dbReference>
<organism evidence="2 3">
    <name type="scientific">Amycolatopsis magusensis</name>
    <dbReference type="NCBI Taxonomy" id="882444"/>
    <lineage>
        <taxon>Bacteria</taxon>
        <taxon>Bacillati</taxon>
        <taxon>Actinomycetota</taxon>
        <taxon>Actinomycetes</taxon>
        <taxon>Pseudonocardiales</taxon>
        <taxon>Pseudonocardiaceae</taxon>
        <taxon>Amycolatopsis</taxon>
    </lineage>
</organism>
<dbReference type="SMART" id="SM00861">
    <property type="entry name" value="Transket_pyr"/>
    <property type="match status" value="1"/>
</dbReference>
<sequence length="329" mass="35304">MALTEWYADYGLSSRTTARRAQLELAREDDRIFSVENDLGLPAVPFDKEFPDRYLQVGIAEADQIGIAAGMAVRGKIPFVNTFAVFGTMRACEQLRLDVCYNGAPVKVVGYYTGLSGGYAGPSHQCVEDIALTTAMPGMTVLSPADAYETYLAVRAAAAHPGPVYLRASRGPTPAVYGAYRSPVEFRIGEAVVLRDNGDTGEATADVSILATGCQIVPMALEAAELLADNGIRARVVNVHTLKPLDRAAILAEARRSRLLVTYEDHNRVGGLGSLVAATVLGAHPVPVLSFGVPDQYCAQTAEYDEMLVRYGLGPAQVTTAVLRWLSQH</sequence>
<keyword evidence="3" id="KW-1185">Reference proteome</keyword>
<dbReference type="CDD" id="cd07033">
    <property type="entry name" value="TPP_PYR_DXS_TK_like"/>
    <property type="match status" value="1"/>
</dbReference>
<evidence type="ECO:0000313" key="2">
    <source>
        <dbReference type="EMBL" id="MBP2184866.1"/>
    </source>
</evidence>
<dbReference type="InterPro" id="IPR005475">
    <property type="entry name" value="Transketolase-like_Pyr-bd"/>
</dbReference>
<dbReference type="InterPro" id="IPR033248">
    <property type="entry name" value="Transketolase_C"/>
</dbReference>
<keyword evidence="2" id="KW-0808">Transferase</keyword>
<dbReference type="EMBL" id="JAGGMS010000001">
    <property type="protein sequence ID" value="MBP2184866.1"/>
    <property type="molecule type" value="Genomic_DNA"/>
</dbReference>
<dbReference type="GO" id="GO:0004802">
    <property type="term" value="F:transketolase activity"/>
    <property type="evidence" value="ECO:0007669"/>
    <property type="project" value="UniProtKB-EC"/>
</dbReference>
<dbReference type="RefSeq" id="WP_209667824.1">
    <property type="nucleotide sequence ID" value="NZ_JAGGMS010000001.1"/>
</dbReference>
<dbReference type="Proteomes" id="UP000741013">
    <property type="component" value="Unassembled WGS sequence"/>
</dbReference>
<dbReference type="EC" id="2.2.1.1" evidence="2"/>
<name>A0ABS4PZL7_9PSEU</name>
<dbReference type="InterPro" id="IPR051157">
    <property type="entry name" value="PDH/Transketolase"/>
</dbReference>
<reference evidence="2 3" key="1">
    <citation type="submission" date="2021-03" db="EMBL/GenBank/DDBJ databases">
        <title>Sequencing the genomes of 1000 actinobacteria strains.</title>
        <authorList>
            <person name="Klenk H.-P."/>
        </authorList>
    </citation>
    <scope>NUCLEOTIDE SEQUENCE [LARGE SCALE GENOMIC DNA]</scope>
    <source>
        <strain evidence="2 3">DSM 45510</strain>
    </source>
</reference>
<accession>A0ABS4PZL7</accession>
<dbReference type="Gene3D" id="3.40.50.920">
    <property type="match status" value="1"/>
</dbReference>
<evidence type="ECO:0000259" key="1">
    <source>
        <dbReference type="SMART" id="SM00861"/>
    </source>
</evidence>
<dbReference type="SUPFAM" id="SSF52518">
    <property type="entry name" value="Thiamin diphosphate-binding fold (THDP-binding)"/>
    <property type="match status" value="1"/>
</dbReference>
<dbReference type="InterPro" id="IPR029061">
    <property type="entry name" value="THDP-binding"/>
</dbReference>
<gene>
    <name evidence="2" type="ORF">JOM49_006392</name>
</gene>
<dbReference type="PANTHER" id="PTHR43825:SF1">
    <property type="entry name" value="TRANSKETOLASE-LIKE PYRIMIDINE-BINDING DOMAIN-CONTAINING PROTEIN"/>
    <property type="match status" value="1"/>
</dbReference>